<proteinExistence type="predicted"/>
<keyword evidence="2" id="KW-1185">Reference proteome</keyword>
<dbReference type="EMBL" id="CALNXI010000931">
    <property type="protein sequence ID" value="CAH3147440.1"/>
    <property type="molecule type" value="Genomic_DNA"/>
</dbReference>
<evidence type="ECO:0000313" key="1">
    <source>
        <dbReference type="EMBL" id="CAH3147440.1"/>
    </source>
</evidence>
<dbReference type="Gene3D" id="3.30.70.1060">
    <property type="entry name" value="Dimeric alpha+beta barrel"/>
    <property type="match status" value="1"/>
</dbReference>
<evidence type="ECO:0000313" key="2">
    <source>
        <dbReference type="Proteomes" id="UP001159427"/>
    </source>
</evidence>
<gene>
    <name evidence="1" type="ORF">PEVE_00044284</name>
</gene>
<comment type="caution">
    <text evidence="1">The sequence shown here is derived from an EMBL/GenBank/DDBJ whole genome shotgun (WGS) entry which is preliminary data.</text>
</comment>
<dbReference type="SUPFAM" id="SSF54909">
    <property type="entry name" value="Dimeric alpha+beta barrel"/>
    <property type="match status" value="1"/>
</dbReference>
<dbReference type="InterPro" id="IPR011008">
    <property type="entry name" value="Dimeric_a/b-barrel"/>
</dbReference>
<dbReference type="Proteomes" id="UP001159427">
    <property type="component" value="Unassembled WGS sequence"/>
</dbReference>
<sequence length="167" mass="18767">MSVESPGVLDTFFAQLPLYQALGDQIHTRFTPLRSYEGFATDLSERAGSDTKFEEEKEKKELKEGLFYIVTSSVEFDPALMTQQDFLKAWAEEAKVAVGAKKLGTLLDLWKVVAEKKVAICIQDPAELDRMSLDLPIAKKTGIIVRQQCKSIRPIGEWAEDLKKLAE</sequence>
<protein>
    <submittedName>
        <fullName evidence="1">Uncharacterized protein</fullName>
    </submittedName>
</protein>
<accession>A0ABN8PRR2</accession>
<name>A0ABN8PRR2_9CNID</name>
<reference evidence="1 2" key="1">
    <citation type="submission" date="2022-05" db="EMBL/GenBank/DDBJ databases">
        <authorList>
            <consortium name="Genoscope - CEA"/>
            <person name="William W."/>
        </authorList>
    </citation>
    <scope>NUCLEOTIDE SEQUENCE [LARGE SCALE GENOMIC DNA]</scope>
</reference>
<organism evidence="1 2">
    <name type="scientific">Porites evermanni</name>
    <dbReference type="NCBI Taxonomy" id="104178"/>
    <lineage>
        <taxon>Eukaryota</taxon>
        <taxon>Metazoa</taxon>
        <taxon>Cnidaria</taxon>
        <taxon>Anthozoa</taxon>
        <taxon>Hexacorallia</taxon>
        <taxon>Scleractinia</taxon>
        <taxon>Fungiina</taxon>
        <taxon>Poritidae</taxon>
        <taxon>Porites</taxon>
    </lineage>
</organism>